<evidence type="ECO:0000256" key="1">
    <source>
        <dbReference type="ARBA" id="ARBA00022801"/>
    </source>
</evidence>
<keyword evidence="1" id="KW-0378">Hydrolase</keyword>
<evidence type="ECO:0000313" key="3">
    <source>
        <dbReference type="EMBL" id="ERL65245.1"/>
    </source>
</evidence>
<dbReference type="InterPro" id="IPR052940">
    <property type="entry name" value="Carb_Esterase_6"/>
</dbReference>
<proteinExistence type="predicted"/>
<dbReference type="RefSeq" id="WP_022529505.1">
    <property type="nucleotide sequence ID" value="NZ_KI271588.1"/>
</dbReference>
<gene>
    <name evidence="3" type="ORF">L248_2920</name>
</gene>
<dbReference type="InterPro" id="IPR005181">
    <property type="entry name" value="SASA"/>
</dbReference>
<sequence>MAEKEKYWTIISAGQSNMDGRVPIAELPAGISLPLAHCHYCSNLTPGHDQGVFQSSLRPADLSSDRWGFDLVTYNLLLRQTPLTDVYVIKCAEGGTSIDPSGDGDDHWTTDMAALSSPRHSLLRQFTHMIQQCQQVMANQLAIKAMLWHQGEADRGSYSATAAAHYEENLAAVFARCREVVGNPALPIICGTVSHHSQQYDPQVEHAMIRLAQADPNIHLIDMAAGTLLDPYHFDAASAAFFGEQAFNCLIAKGIVSGQPVSVPTVTVY</sequence>
<protein>
    <recommendedName>
        <fullName evidence="2">Sialate O-acetylesterase domain-containing protein</fullName>
    </recommendedName>
</protein>
<name>U4TP69_9LACO</name>
<dbReference type="GO" id="GO:0016787">
    <property type="term" value="F:hydrolase activity"/>
    <property type="evidence" value="ECO:0007669"/>
    <property type="project" value="UniProtKB-KW"/>
</dbReference>
<dbReference type="PANTHER" id="PTHR31988:SF19">
    <property type="entry name" value="9-O-ACETYL-N-ACETYLNEURAMINIC ACID DEACETYLASE-RELATED"/>
    <property type="match status" value="1"/>
</dbReference>
<feature type="domain" description="Sialate O-acetylesterase" evidence="2">
    <location>
        <begin position="10"/>
        <end position="246"/>
    </location>
</feature>
<dbReference type="EMBL" id="KI271588">
    <property type="protein sequence ID" value="ERL65245.1"/>
    <property type="molecule type" value="Genomic_DNA"/>
</dbReference>
<dbReference type="SUPFAM" id="SSF52266">
    <property type="entry name" value="SGNH hydrolase"/>
    <property type="match status" value="1"/>
</dbReference>
<dbReference type="eggNOG" id="COG0726">
    <property type="taxonomic scope" value="Bacteria"/>
</dbReference>
<dbReference type="Pfam" id="PF03629">
    <property type="entry name" value="SASA"/>
    <property type="match status" value="1"/>
</dbReference>
<keyword evidence="4" id="KW-1185">Reference proteome</keyword>
<dbReference type="AlphaFoldDB" id="U4TP69"/>
<dbReference type="PANTHER" id="PTHR31988">
    <property type="entry name" value="ESTERASE, PUTATIVE (DUF303)-RELATED"/>
    <property type="match status" value="1"/>
</dbReference>
<evidence type="ECO:0000259" key="2">
    <source>
        <dbReference type="Pfam" id="PF03629"/>
    </source>
</evidence>
<accession>U4TP69</accession>
<dbReference type="InterPro" id="IPR036514">
    <property type="entry name" value="SGNH_hydro_sf"/>
</dbReference>
<dbReference type="STRING" id="1231336.L248_2920"/>
<dbReference type="Proteomes" id="UP000030647">
    <property type="component" value="Unassembled WGS sequence"/>
</dbReference>
<dbReference type="Gene3D" id="3.40.50.1110">
    <property type="entry name" value="SGNH hydrolase"/>
    <property type="match status" value="1"/>
</dbReference>
<evidence type="ECO:0000313" key="4">
    <source>
        <dbReference type="Proteomes" id="UP000030647"/>
    </source>
</evidence>
<organism evidence="3 4">
    <name type="scientific">Schleiferilactobacillus shenzhenensis LY-73</name>
    <dbReference type="NCBI Taxonomy" id="1231336"/>
    <lineage>
        <taxon>Bacteria</taxon>
        <taxon>Bacillati</taxon>
        <taxon>Bacillota</taxon>
        <taxon>Bacilli</taxon>
        <taxon>Lactobacillales</taxon>
        <taxon>Lactobacillaceae</taxon>
        <taxon>Schleiferilactobacillus</taxon>
    </lineage>
</organism>
<reference evidence="4" key="1">
    <citation type="journal article" date="2013" name="Genome Announc.">
        <title>Whole-Genome Sequencing of Lactobacillus shenzhenensis Strain LY-73T.</title>
        <authorList>
            <person name="Lin Z."/>
            <person name="Liu Z."/>
            <person name="Yang R."/>
            <person name="Zou Y."/>
            <person name="Wan D."/>
            <person name="Chen J."/>
            <person name="Guo M."/>
            <person name="Zhao J."/>
            <person name="Fang C."/>
            <person name="Yang R."/>
            <person name="Liu F."/>
        </authorList>
    </citation>
    <scope>NUCLEOTIDE SEQUENCE [LARGE SCALE GENOMIC DNA]</scope>
    <source>
        <strain evidence="4">LY-73</strain>
    </source>
</reference>
<dbReference type="HOGENOM" id="CLU_920261_0_0_9"/>